<dbReference type="SUPFAM" id="SSF69737">
    <property type="entry name" value="Urease metallochaperone UreE, C-terminal domain"/>
    <property type="match status" value="1"/>
</dbReference>
<feature type="region of interest" description="Disordered" evidence="6">
    <location>
        <begin position="128"/>
        <end position="166"/>
    </location>
</feature>
<comment type="caution">
    <text evidence="8">The sequence shown here is derived from an EMBL/GenBank/DDBJ whole genome shotgun (WGS) entry which is preliminary data.</text>
</comment>
<protein>
    <recommendedName>
        <fullName evidence="5">Urease accessory protein UreE</fullName>
    </recommendedName>
</protein>
<dbReference type="InterPro" id="IPR036118">
    <property type="entry name" value="UreE_N_sf"/>
</dbReference>
<dbReference type="CDD" id="cd00571">
    <property type="entry name" value="UreE"/>
    <property type="match status" value="1"/>
</dbReference>
<evidence type="ECO:0000256" key="1">
    <source>
        <dbReference type="ARBA" id="ARBA00004496"/>
    </source>
</evidence>
<proteinExistence type="inferred from homology"/>
<evidence type="ECO:0000256" key="5">
    <source>
        <dbReference type="HAMAP-Rule" id="MF_00822"/>
    </source>
</evidence>
<dbReference type="SMART" id="SM00988">
    <property type="entry name" value="UreE_N"/>
    <property type="match status" value="1"/>
</dbReference>
<dbReference type="PIRSF" id="PIRSF036402">
    <property type="entry name" value="Ureas_acces_UreE"/>
    <property type="match status" value="1"/>
</dbReference>
<comment type="function">
    <text evidence="5">Involved in urease metallocenter assembly. Binds nickel. Probably functions as a nickel donor during metallocenter assembly.</text>
</comment>
<dbReference type="Proteomes" id="UP000655420">
    <property type="component" value="Unassembled WGS sequence"/>
</dbReference>
<evidence type="ECO:0000256" key="4">
    <source>
        <dbReference type="ARBA" id="ARBA00023186"/>
    </source>
</evidence>
<keyword evidence="3 5" id="KW-0533">Nickel</keyword>
<comment type="similarity">
    <text evidence="5">Belongs to the UreE family.</text>
</comment>
<dbReference type="HAMAP" id="MF_00822">
    <property type="entry name" value="UreE"/>
    <property type="match status" value="1"/>
</dbReference>
<dbReference type="InterPro" id="IPR004029">
    <property type="entry name" value="UreE_N"/>
</dbReference>
<comment type="subcellular location">
    <subcellularLocation>
        <location evidence="1 5">Cytoplasm</location>
    </subcellularLocation>
</comment>
<keyword evidence="4 5" id="KW-0143">Chaperone</keyword>
<dbReference type="SUPFAM" id="SSF69287">
    <property type="entry name" value="Urease metallochaperone UreE, N-terminal domain"/>
    <property type="match status" value="1"/>
</dbReference>
<dbReference type="AlphaFoldDB" id="A0A8J7M557"/>
<dbReference type="Pfam" id="PF02814">
    <property type="entry name" value="UreE_N"/>
    <property type="match status" value="1"/>
</dbReference>
<reference evidence="8" key="1">
    <citation type="submission" date="2020-12" db="EMBL/GenBank/DDBJ databases">
        <title>Bacterial taxonomy.</title>
        <authorList>
            <person name="Pan X."/>
        </authorList>
    </citation>
    <scope>NUCLEOTIDE SEQUENCE</scope>
    <source>
        <strain evidence="8">M0105</strain>
    </source>
</reference>
<evidence type="ECO:0000256" key="2">
    <source>
        <dbReference type="ARBA" id="ARBA00022490"/>
    </source>
</evidence>
<dbReference type="RefSeq" id="WP_200608181.1">
    <property type="nucleotide sequence ID" value="NZ_JAEHHL010000002.1"/>
</dbReference>
<keyword evidence="9" id="KW-1185">Reference proteome</keyword>
<evidence type="ECO:0000256" key="6">
    <source>
        <dbReference type="SAM" id="MobiDB-lite"/>
    </source>
</evidence>
<evidence type="ECO:0000259" key="7">
    <source>
        <dbReference type="SMART" id="SM00988"/>
    </source>
</evidence>
<dbReference type="GO" id="GO:0051082">
    <property type="term" value="F:unfolded protein binding"/>
    <property type="evidence" value="ECO:0007669"/>
    <property type="project" value="UniProtKB-UniRule"/>
</dbReference>
<evidence type="ECO:0000313" key="9">
    <source>
        <dbReference type="Proteomes" id="UP000655420"/>
    </source>
</evidence>
<name>A0A8J7M557_9RHOB</name>
<dbReference type="InterPro" id="IPR012406">
    <property type="entry name" value="UreE"/>
</dbReference>
<keyword evidence="2 5" id="KW-0963">Cytoplasm</keyword>
<dbReference type="InterPro" id="IPR007864">
    <property type="entry name" value="UreE_C_dom"/>
</dbReference>
<dbReference type="Pfam" id="PF05194">
    <property type="entry name" value="UreE_C"/>
    <property type="match status" value="1"/>
</dbReference>
<dbReference type="GO" id="GO:0016151">
    <property type="term" value="F:nickel cation binding"/>
    <property type="evidence" value="ECO:0007669"/>
    <property type="project" value="UniProtKB-UniRule"/>
</dbReference>
<feature type="domain" description="UreE urease accessory N-terminal" evidence="7">
    <location>
        <begin position="2"/>
        <end position="63"/>
    </location>
</feature>
<organism evidence="8 9">
    <name type="scientific">Thermohalobaculum xanthum</name>
    <dbReference type="NCBI Taxonomy" id="2753746"/>
    <lineage>
        <taxon>Bacteria</taxon>
        <taxon>Pseudomonadati</taxon>
        <taxon>Pseudomonadota</taxon>
        <taxon>Alphaproteobacteria</taxon>
        <taxon>Rhodobacterales</taxon>
        <taxon>Paracoccaceae</taxon>
        <taxon>Thermohalobaculum</taxon>
    </lineage>
</organism>
<gene>
    <name evidence="5 8" type="primary">ureE</name>
    <name evidence="8" type="ORF">H0I76_05740</name>
</gene>
<accession>A0A8J7M557</accession>
<dbReference type="Gene3D" id="3.30.70.790">
    <property type="entry name" value="UreE, C-terminal domain"/>
    <property type="match status" value="1"/>
</dbReference>
<dbReference type="GO" id="GO:0005737">
    <property type="term" value="C:cytoplasm"/>
    <property type="evidence" value="ECO:0007669"/>
    <property type="project" value="UniProtKB-SubCell"/>
</dbReference>
<dbReference type="GO" id="GO:0019627">
    <property type="term" value="P:urea metabolic process"/>
    <property type="evidence" value="ECO:0007669"/>
    <property type="project" value="InterPro"/>
</dbReference>
<evidence type="ECO:0000256" key="3">
    <source>
        <dbReference type="ARBA" id="ARBA00022596"/>
    </source>
</evidence>
<evidence type="ECO:0000313" key="8">
    <source>
        <dbReference type="EMBL" id="MBK0398681.1"/>
    </source>
</evidence>
<dbReference type="GO" id="GO:0065003">
    <property type="term" value="P:protein-containing complex assembly"/>
    <property type="evidence" value="ECO:0007669"/>
    <property type="project" value="InterPro"/>
</dbReference>
<sequence>MRATRTSDADGEPAGVVTLAYDERYRRRGLLRTDAGEEILLDLAEAVELRDGAALVLEDGRQVLIRAAPERLTEVRGADPHHLLRLCWHLGNRHLPVQVEADRLLIRHDHVLEEMLIRLGATLQSVTEPFQPEGGAYGHGRTHGHSHSHDPHDDPNAHIPARHGES</sequence>
<dbReference type="Gene3D" id="2.60.260.20">
    <property type="entry name" value="Urease metallochaperone UreE, N-terminal domain"/>
    <property type="match status" value="1"/>
</dbReference>
<dbReference type="EMBL" id="JAEHHL010000002">
    <property type="protein sequence ID" value="MBK0398681.1"/>
    <property type="molecule type" value="Genomic_DNA"/>
</dbReference>
<feature type="compositionally biased region" description="Basic and acidic residues" evidence="6">
    <location>
        <begin position="147"/>
        <end position="166"/>
    </location>
</feature>
<dbReference type="GO" id="GO:0006457">
    <property type="term" value="P:protein folding"/>
    <property type="evidence" value="ECO:0007669"/>
    <property type="project" value="InterPro"/>
</dbReference>
<dbReference type="NCBIfam" id="NF009751">
    <property type="entry name" value="PRK13261.1-1"/>
    <property type="match status" value="1"/>
</dbReference>